<dbReference type="AlphaFoldDB" id="A0A1M6RET4"/>
<dbReference type="InterPro" id="IPR036465">
    <property type="entry name" value="vWFA_dom_sf"/>
</dbReference>
<dbReference type="STRING" id="169427.SAMN05192548_101892"/>
<proteinExistence type="predicted"/>
<dbReference type="SUPFAM" id="SSF53300">
    <property type="entry name" value="vWA-like"/>
    <property type="match status" value="1"/>
</dbReference>
<sequence length="360" mass="38966">MGKAIKPAVPRVFGYRQYALVAALALLAAALWMPKITLMRERFDYVVTFDITQSMNVEDVTLNGVRTSRLAYARAAMRDALRRMPCGSRIGWSVFTDARALLLLPPVEVCEHYDALLASLDGIDGRMRWANASRIANGGLYSAIRQAKQIGDHTAVVFVTDGQEAPPRPPSETSLPGITTGDVGGWLIGVGGERPAPIPRTGNDGRPAGFWLASEVVQTTAVSPARPGAPAAVSREELSQVREAYLQTLSGQIGFGYRRLWTPAALGDALLDSRFAQRAPIAVDLRWCAAVAALLMLAITFMPEIRVPRAARIGQAGARRLATAVTASKTGRAVMVSRNDAYSAVHRPFQSGFIEERHDE</sequence>
<keyword evidence="1" id="KW-1133">Transmembrane helix</keyword>
<dbReference type="Proteomes" id="UP000184395">
    <property type="component" value="Unassembled WGS sequence"/>
</dbReference>
<name>A0A1M6RET4_9BURK</name>
<keyword evidence="1" id="KW-0472">Membrane</keyword>
<dbReference type="GeneID" id="301982288"/>
<keyword evidence="1" id="KW-0812">Transmembrane</keyword>
<accession>A0A1M6RET4</accession>
<evidence type="ECO:0000313" key="3">
    <source>
        <dbReference type="Proteomes" id="UP000184395"/>
    </source>
</evidence>
<gene>
    <name evidence="2" type="ORF">SAMN05192548_101892</name>
</gene>
<dbReference type="RefSeq" id="WP_227470941.1">
    <property type="nucleotide sequence ID" value="NZ_CADFGY010000018.1"/>
</dbReference>
<dbReference type="Gene3D" id="3.40.50.410">
    <property type="entry name" value="von Willebrand factor, type A domain"/>
    <property type="match status" value="1"/>
</dbReference>
<evidence type="ECO:0000313" key="2">
    <source>
        <dbReference type="EMBL" id="SHK30969.1"/>
    </source>
</evidence>
<dbReference type="EMBL" id="FRAB01000018">
    <property type="protein sequence ID" value="SHK30969.1"/>
    <property type="molecule type" value="Genomic_DNA"/>
</dbReference>
<organism evidence="2 3">
    <name type="scientific">Paraburkholderia terricola</name>
    <dbReference type="NCBI Taxonomy" id="169427"/>
    <lineage>
        <taxon>Bacteria</taxon>
        <taxon>Pseudomonadati</taxon>
        <taxon>Pseudomonadota</taxon>
        <taxon>Betaproteobacteria</taxon>
        <taxon>Burkholderiales</taxon>
        <taxon>Burkholderiaceae</taxon>
        <taxon>Paraburkholderia</taxon>
    </lineage>
</organism>
<protein>
    <submittedName>
        <fullName evidence="2">MxaL protein</fullName>
    </submittedName>
</protein>
<feature type="transmembrane region" description="Helical" evidence="1">
    <location>
        <begin position="15"/>
        <end position="33"/>
    </location>
</feature>
<evidence type="ECO:0000256" key="1">
    <source>
        <dbReference type="SAM" id="Phobius"/>
    </source>
</evidence>
<reference evidence="2 3" key="1">
    <citation type="submission" date="2016-11" db="EMBL/GenBank/DDBJ databases">
        <authorList>
            <person name="Jaros S."/>
            <person name="Januszkiewicz K."/>
            <person name="Wedrychowicz H."/>
        </authorList>
    </citation>
    <scope>NUCLEOTIDE SEQUENCE [LARGE SCALE GENOMIC DNA]</scope>
    <source>
        <strain evidence="2 3">LMG 20594</strain>
    </source>
</reference>